<evidence type="ECO:0000256" key="5">
    <source>
        <dbReference type="ARBA" id="ARBA00023136"/>
    </source>
</evidence>
<dbReference type="Pfam" id="PF01184">
    <property type="entry name" value="Gpr1_Fun34_YaaH"/>
    <property type="match status" value="1"/>
</dbReference>
<evidence type="ECO:0000256" key="1">
    <source>
        <dbReference type="ARBA" id="ARBA00004141"/>
    </source>
</evidence>
<evidence type="ECO:0000256" key="2">
    <source>
        <dbReference type="ARBA" id="ARBA00005587"/>
    </source>
</evidence>
<keyword evidence="4 6" id="KW-1133">Transmembrane helix</keyword>
<organism evidence="7 8">
    <name type="scientific">Mucilaginibacter aquatilis</name>
    <dbReference type="NCBI Taxonomy" id="1517760"/>
    <lineage>
        <taxon>Bacteria</taxon>
        <taxon>Pseudomonadati</taxon>
        <taxon>Bacteroidota</taxon>
        <taxon>Sphingobacteriia</taxon>
        <taxon>Sphingobacteriales</taxon>
        <taxon>Sphingobacteriaceae</taxon>
        <taxon>Mucilaginibacter</taxon>
    </lineage>
</organism>
<name>A0A6I4IDE2_9SPHI</name>
<evidence type="ECO:0000256" key="4">
    <source>
        <dbReference type="ARBA" id="ARBA00022989"/>
    </source>
</evidence>
<feature type="transmembrane region" description="Helical" evidence="6">
    <location>
        <begin position="70"/>
        <end position="92"/>
    </location>
</feature>
<feature type="transmembrane region" description="Helical" evidence="6">
    <location>
        <begin position="41"/>
        <end position="63"/>
    </location>
</feature>
<evidence type="ECO:0000313" key="8">
    <source>
        <dbReference type="Proteomes" id="UP000434850"/>
    </source>
</evidence>
<comment type="similarity">
    <text evidence="2">Belongs to the acetate uptake transporter (AceTr) (TC 2.A.96) family.</text>
</comment>
<dbReference type="GO" id="GO:0015360">
    <property type="term" value="F:acetate:proton symporter activity"/>
    <property type="evidence" value="ECO:0007669"/>
    <property type="project" value="TreeGrafter"/>
</dbReference>
<dbReference type="InterPro" id="IPR047623">
    <property type="entry name" value="SatP"/>
</dbReference>
<comment type="subcellular location">
    <subcellularLocation>
        <location evidence="1">Membrane</location>
        <topology evidence="1">Multi-pass membrane protein</topology>
    </subcellularLocation>
</comment>
<evidence type="ECO:0000313" key="7">
    <source>
        <dbReference type="EMBL" id="MVN91848.1"/>
    </source>
</evidence>
<sequence>MIPTTHVVVKDGTANPAPLGLCAFGLTTVLLNIHNAGFTELSSMILAMGIFYGGLAQVVAGIIEAKKNNTFGLTAFTSYGFFWLSLVALIVMPKLGWCEPASNGSMVAYLSMWGIFTLCLFFGTLRLSRALQFVFASLVILFGLLVWGDASGDAGIKHLAGYEGIICGASAIYTGIAGVLNEVYGKTVLPIGPVEAK</sequence>
<dbReference type="PANTHER" id="PTHR30178">
    <property type="entry name" value="INNER MEMBRANE PROTEIN YAAH"/>
    <property type="match status" value="1"/>
</dbReference>
<dbReference type="PANTHER" id="PTHR30178:SF3">
    <property type="entry name" value="SUCCINATE-ACETATE_PROTON SYMPORTER SATP"/>
    <property type="match status" value="1"/>
</dbReference>
<dbReference type="AlphaFoldDB" id="A0A6I4IDE2"/>
<dbReference type="InterPro" id="IPR000791">
    <property type="entry name" value="Gpr1/Fun34/SatP-like"/>
</dbReference>
<dbReference type="PROSITE" id="PS01114">
    <property type="entry name" value="GPR1_FUN34_YAAH"/>
    <property type="match status" value="1"/>
</dbReference>
<protein>
    <recommendedName>
        <fullName evidence="9">Acetate uptake transporter</fullName>
    </recommendedName>
</protein>
<reference evidence="7 8" key="1">
    <citation type="submission" date="2019-12" db="EMBL/GenBank/DDBJ databases">
        <title>Mucilaginibacter sp. HME9299 genome sequencing and assembly.</title>
        <authorList>
            <person name="Kang H."/>
            <person name="Kim H."/>
            <person name="Joh K."/>
        </authorList>
    </citation>
    <scope>NUCLEOTIDE SEQUENCE [LARGE SCALE GENOMIC DNA]</scope>
    <source>
        <strain evidence="7 8">HME9299</strain>
    </source>
</reference>
<dbReference type="RefSeq" id="WP_157542168.1">
    <property type="nucleotide sequence ID" value="NZ_WQLA01000004.1"/>
</dbReference>
<gene>
    <name evidence="7" type="ORF">GO816_11990</name>
</gene>
<proteinExistence type="inferred from homology"/>
<keyword evidence="8" id="KW-1185">Reference proteome</keyword>
<comment type="caution">
    <text evidence="7">The sequence shown here is derived from an EMBL/GenBank/DDBJ whole genome shotgun (WGS) entry which is preliminary data.</text>
</comment>
<dbReference type="EMBL" id="WQLA01000004">
    <property type="protein sequence ID" value="MVN91848.1"/>
    <property type="molecule type" value="Genomic_DNA"/>
</dbReference>
<keyword evidence="3 6" id="KW-0812">Transmembrane</keyword>
<dbReference type="GO" id="GO:0071422">
    <property type="term" value="P:succinate transmembrane transport"/>
    <property type="evidence" value="ECO:0007669"/>
    <property type="project" value="TreeGrafter"/>
</dbReference>
<feature type="transmembrane region" description="Helical" evidence="6">
    <location>
        <begin position="104"/>
        <end position="123"/>
    </location>
</feature>
<feature type="transmembrane region" description="Helical" evidence="6">
    <location>
        <begin position="130"/>
        <end position="147"/>
    </location>
</feature>
<keyword evidence="5 6" id="KW-0472">Membrane</keyword>
<evidence type="ECO:0008006" key="9">
    <source>
        <dbReference type="Google" id="ProtNLM"/>
    </source>
</evidence>
<dbReference type="InterPro" id="IPR047622">
    <property type="entry name" value="GPR1_FUN34_YAAH"/>
</dbReference>
<dbReference type="GO" id="GO:0005886">
    <property type="term" value="C:plasma membrane"/>
    <property type="evidence" value="ECO:0007669"/>
    <property type="project" value="TreeGrafter"/>
</dbReference>
<dbReference type="Proteomes" id="UP000434850">
    <property type="component" value="Unassembled WGS sequence"/>
</dbReference>
<dbReference type="NCBIfam" id="NF038013">
    <property type="entry name" value="AceTr_1"/>
    <property type="match status" value="1"/>
</dbReference>
<evidence type="ECO:0000256" key="6">
    <source>
        <dbReference type="SAM" id="Phobius"/>
    </source>
</evidence>
<accession>A0A6I4IDE2</accession>
<dbReference type="OrthoDB" id="9787939at2"/>
<evidence type="ECO:0000256" key="3">
    <source>
        <dbReference type="ARBA" id="ARBA00022692"/>
    </source>
</evidence>
<feature type="transmembrane region" description="Helical" evidence="6">
    <location>
        <begin position="159"/>
        <end position="180"/>
    </location>
</feature>